<dbReference type="Proteomes" id="UP000317839">
    <property type="component" value="Unassembled WGS sequence"/>
</dbReference>
<name>A0A545TCK3_9GAMM</name>
<evidence type="ECO:0000313" key="9">
    <source>
        <dbReference type="EMBL" id="TQV74953.1"/>
    </source>
</evidence>
<keyword evidence="10" id="KW-1185">Reference proteome</keyword>
<accession>A0A545TCK3</accession>
<dbReference type="GO" id="GO:0006396">
    <property type="term" value="P:RNA processing"/>
    <property type="evidence" value="ECO:0007669"/>
    <property type="project" value="UniProtKB-UniRule"/>
</dbReference>
<evidence type="ECO:0000256" key="5">
    <source>
        <dbReference type="HAMAP-Rule" id="MF_00200"/>
    </source>
</evidence>
<dbReference type="AlphaFoldDB" id="A0A545TCK3"/>
<dbReference type="InterPro" id="IPR023797">
    <property type="entry name" value="RNA3'_phos_cyclase_dom"/>
</dbReference>
<dbReference type="Pfam" id="PF05189">
    <property type="entry name" value="RTC_insert"/>
    <property type="match status" value="1"/>
</dbReference>
<organism evidence="9 10">
    <name type="scientific">Aliikangiella marina</name>
    <dbReference type="NCBI Taxonomy" id="1712262"/>
    <lineage>
        <taxon>Bacteria</taxon>
        <taxon>Pseudomonadati</taxon>
        <taxon>Pseudomonadota</taxon>
        <taxon>Gammaproteobacteria</taxon>
        <taxon>Oceanospirillales</taxon>
        <taxon>Pleioneaceae</taxon>
        <taxon>Aliikangiella</taxon>
    </lineage>
</organism>
<evidence type="ECO:0000256" key="2">
    <source>
        <dbReference type="ARBA" id="ARBA00022598"/>
    </source>
</evidence>
<keyword evidence="5" id="KW-0963">Cytoplasm</keyword>
<dbReference type="NCBIfam" id="TIGR03399">
    <property type="entry name" value="RNA_3prim_cycl"/>
    <property type="match status" value="1"/>
</dbReference>
<dbReference type="GO" id="GO:0005737">
    <property type="term" value="C:cytoplasm"/>
    <property type="evidence" value="ECO:0007669"/>
    <property type="project" value="UniProtKB-SubCell"/>
</dbReference>
<dbReference type="OrthoDB" id="9789235at2"/>
<dbReference type="PANTHER" id="PTHR11096">
    <property type="entry name" value="RNA 3' TERMINAL PHOSPHATE CYCLASE"/>
    <property type="match status" value="1"/>
</dbReference>
<comment type="similarity">
    <text evidence="1 5">Belongs to the RNA 3'-terminal cyclase family. Type 1 subfamily.</text>
</comment>
<evidence type="ECO:0000313" key="10">
    <source>
        <dbReference type="Proteomes" id="UP000317839"/>
    </source>
</evidence>
<dbReference type="InterPro" id="IPR036553">
    <property type="entry name" value="RPTC_insert"/>
</dbReference>
<evidence type="ECO:0000256" key="1">
    <source>
        <dbReference type="ARBA" id="ARBA00009206"/>
    </source>
</evidence>
<dbReference type="InterPro" id="IPR013791">
    <property type="entry name" value="RNA3'-term_phos_cycl_insert"/>
</dbReference>
<dbReference type="Pfam" id="PF01137">
    <property type="entry name" value="RTC"/>
    <property type="match status" value="1"/>
</dbReference>
<dbReference type="SUPFAM" id="SSF55205">
    <property type="entry name" value="EPT/RTPC-like"/>
    <property type="match status" value="1"/>
</dbReference>
<comment type="caution">
    <text evidence="9">The sequence shown here is derived from an EMBL/GenBank/DDBJ whole genome shotgun (WGS) entry which is preliminary data.</text>
</comment>
<dbReference type="InterPro" id="IPR000228">
    <property type="entry name" value="RNA3'_term_phos_cyc"/>
</dbReference>
<dbReference type="HAMAP" id="MF_00200">
    <property type="entry name" value="RTC"/>
    <property type="match status" value="1"/>
</dbReference>
<dbReference type="PANTHER" id="PTHR11096:SF0">
    <property type="entry name" value="RNA 3'-TERMINAL PHOSPHATE CYCLASE"/>
    <property type="match status" value="1"/>
</dbReference>
<gene>
    <name evidence="5" type="primary">rtcA</name>
    <name evidence="9" type="ORF">FLL45_08400</name>
</gene>
<dbReference type="GO" id="GO:0003963">
    <property type="term" value="F:RNA-3'-phosphate cyclase activity"/>
    <property type="evidence" value="ECO:0007669"/>
    <property type="project" value="UniProtKB-UniRule"/>
</dbReference>
<dbReference type="InterPro" id="IPR017770">
    <property type="entry name" value="RNA3'_term_phos_cyc_type_1"/>
</dbReference>
<dbReference type="NCBIfam" id="NF003246">
    <property type="entry name" value="PRK04204.1-2"/>
    <property type="match status" value="1"/>
</dbReference>
<dbReference type="InterPro" id="IPR013792">
    <property type="entry name" value="RNA3'P_cycl/enolpyr_Trfase_a/b"/>
</dbReference>
<feature type="binding site" evidence="5">
    <location>
        <position position="104"/>
    </location>
    <ligand>
        <name>ATP</name>
        <dbReference type="ChEBI" id="CHEBI:30616"/>
    </ligand>
</feature>
<dbReference type="Gene3D" id="3.65.10.20">
    <property type="entry name" value="RNA 3'-terminal phosphate cyclase domain"/>
    <property type="match status" value="1"/>
</dbReference>
<feature type="binding site" evidence="5">
    <location>
        <begin position="285"/>
        <end position="289"/>
    </location>
    <ligand>
        <name>ATP</name>
        <dbReference type="ChEBI" id="CHEBI:30616"/>
    </ligand>
</feature>
<comment type="subcellular location">
    <subcellularLocation>
        <location evidence="5">Cytoplasm</location>
    </subcellularLocation>
</comment>
<evidence type="ECO:0000256" key="4">
    <source>
        <dbReference type="ARBA" id="ARBA00024481"/>
    </source>
</evidence>
<feature type="active site" description="Tele-AMP-histidine intermediate" evidence="5">
    <location>
        <position position="310"/>
    </location>
</feature>
<sequence>MKKEFLTINGSQGEGGGQILRTSLSLSMCLGVPIRIENIRAGRQKPGLLRQHLTCVRAAQEICDATVEGDELRSNTVEFIPRKVKQGNYRFSIGTAGSTTLVFQTILPALLLADDISEVQLEGGTHNQSAPSYEFIKDCFLKSVEMLGVNVEHELHRYGFYPNGGGNWQAKIHPAKIGERLKLLERGEPVARSATTFTAKIPQHVSRRELNQVVKKLRWNLNDLQAIEVDSFGPGNIVSLQAAYANSIEQCESVAQWNVRAEKVADKAIKQLQRFVNSKAVVGEYLADQLLLPMVLLTGGSFVTYELSQHVRTNIDVINQFVSSAITIEEIDECTNKIIVKGLNLASR</sequence>
<comment type="function">
    <text evidence="5">Catalyzes the conversion of 3'-phosphate to a 2',3'-cyclic phosphodiester at the end of RNA. The mechanism of action of the enzyme occurs in 3 steps: (A) adenylation of the enzyme by ATP; (B) transfer of adenylate to an RNA-N3'P to produce RNA-N3'PP5'A; (C) and attack of the adjacent 2'-hydroxyl on the 3'-phosphorus in the diester linkage to produce the cyclic end product. The biological role of this enzyme is unknown but it is likely to function in some aspects of cellular RNA processing.</text>
</comment>
<evidence type="ECO:0000256" key="6">
    <source>
        <dbReference type="NCBIfam" id="TIGR03399"/>
    </source>
</evidence>
<feature type="domain" description="RNA 3'-terminal phosphate cyclase" evidence="7">
    <location>
        <begin position="13"/>
        <end position="327"/>
    </location>
</feature>
<evidence type="ECO:0000256" key="3">
    <source>
        <dbReference type="ARBA" id="ARBA00022741"/>
    </source>
</evidence>
<dbReference type="SUPFAM" id="SSF52913">
    <property type="entry name" value="RNA 3'-terminal phosphate cyclase, RPTC, insert domain"/>
    <property type="match status" value="1"/>
</dbReference>
<dbReference type="Gene3D" id="3.30.360.20">
    <property type="entry name" value="RNA 3'-terminal phosphate cyclase, insert domain"/>
    <property type="match status" value="1"/>
</dbReference>
<feature type="domain" description="RNA 3'-terminal phosphate cyclase insert" evidence="8">
    <location>
        <begin position="184"/>
        <end position="276"/>
    </location>
</feature>
<proteinExistence type="inferred from homology"/>
<evidence type="ECO:0000259" key="8">
    <source>
        <dbReference type="Pfam" id="PF05189"/>
    </source>
</evidence>
<keyword evidence="5" id="KW-0067">ATP-binding</keyword>
<dbReference type="GO" id="GO:0005524">
    <property type="term" value="F:ATP binding"/>
    <property type="evidence" value="ECO:0007669"/>
    <property type="project" value="UniProtKB-KW"/>
</dbReference>
<reference evidence="9 10" key="1">
    <citation type="submission" date="2019-06" db="EMBL/GenBank/DDBJ databases">
        <title>Draft genome of Aliikangiella marina GYP-15.</title>
        <authorList>
            <person name="Wang G."/>
        </authorList>
    </citation>
    <scope>NUCLEOTIDE SEQUENCE [LARGE SCALE GENOMIC DNA]</scope>
    <source>
        <strain evidence="9 10">GYP-15</strain>
    </source>
</reference>
<dbReference type="RefSeq" id="WP_142941571.1">
    <property type="nucleotide sequence ID" value="NZ_VIKR01000002.1"/>
</dbReference>
<dbReference type="PIRSF" id="PIRSF005378">
    <property type="entry name" value="RNA3'_term_phos_cycl_euk"/>
    <property type="match status" value="1"/>
</dbReference>
<dbReference type="EMBL" id="VIKR01000002">
    <property type="protein sequence ID" value="TQV74953.1"/>
    <property type="molecule type" value="Genomic_DNA"/>
</dbReference>
<comment type="catalytic activity">
    <reaction evidence="4 5">
        <text>a 3'-end 3'-phospho-ribonucleotide-RNA + ATP = a 3'-end 2',3'-cyclophospho-ribonucleotide-RNA + AMP + diphosphate</text>
        <dbReference type="Rhea" id="RHEA:23976"/>
        <dbReference type="Rhea" id="RHEA-COMP:10463"/>
        <dbReference type="Rhea" id="RHEA-COMP:10464"/>
        <dbReference type="ChEBI" id="CHEBI:30616"/>
        <dbReference type="ChEBI" id="CHEBI:33019"/>
        <dbReference type="ChEBI" id="CHEBI:83062"/>
        <dbReference type="ChEBI" id="CHEBI:83064"/>
        <dbReference type="ChEBI" id="CHEBI:456215"/>
        <dbReference type="EC" id="6.5.1.4"/>
    </reaction>
</comment>
<dbReference type="InterPro" id="IPR037136">
    <property type="entry name" value="RNA3'_phos_cyclase_dom_sf"/>
</dbReference>
<dbReference type="EC" id="6.5.1.4" evidence="5 6"/>
<protein>
    <recommendedName>
        <fullName evidence="5 6">RNA 3'-terminal phosphate cyclase</fullName>
        <shortName evidence="5">RNA cyclase</shortName>
        <shortName evidence="5">RNA-3'-phosphate cyclase</shortName>
        <ecNumber evidence="5 6">6.5.1.4</ecNumber>
    </recommendedName>
</protein>
<evidence type="ECO:0000259" key="7">
    <source>
        <dbReference type="Pfam" id="PF01137"/>
    </source>
</evidence>
<keyword evidence="3 5" id="KW-0547">Nucleotide-binding</keyword>
<keyword evidence="2 5" id="KW-0436">Ligase</keyword>